<dbReference type="Pfam" id="PF03924">
    <property type="entry name" value="CHASE"/>
    <property type="match status" value="1"/>
</dbReference>
<dbReference type="SMART" id="SM00052">
    <property type="entry name" value="EAL"/>
    <property type="match status" value="1"/>
</dbReference>
<dbReference type="Pfam" id="PF00990">
    <property type="entry name" value="GGDEF"/>
    <property type="match status" value="1"/>
</dbReference>
<gene>
    <name evidence="11" type="ORF">ACFOPH_08570</name>
</gene>
<dbReference type="PROSITE" id="PS50883">
    <property type="entry name" value="EAL"/>
    <property type="match status" value="1"/>
</dbReference>
<dbReference type="Gene3D" id="3.30.70.270">
    <property type="match status" value="1"/>
</dbReference>
<keyword evidence="3 5" id="KW-1133">Transmembrane helix</keyword>
<dbReference type="PROSITE" id="PS50887">
    <property type="entry name" value="GGDEF"/>
    <property type="match status" value="1"/>
</dbReference>
<dbReference type="InterPro" id="IPR035965">
    <property type="entry name" value="PAS-like_dom_sf"/>
</dbReference>
<dbReference type="NCBIfam" id="TIGR00254">
    <property type="entry name" value="GGDEF"/>
    <property type="match status" value="1"/>
</dbReference>
<keyword evidence="4 5" id="KW-0472">Membrane</keyword>
<feature type="domain" description="PAC" evidence="7">
    <location>
        <begin position="431"/>
        <end position="483"/>
    </location>
</feature>
<dbReference type="EMBL" id="JBHRVV010000001">
    <property type="protein sequence ID" value="MFC3458298.1"/>
    <property type="molecule type" value="Genomic_DNA"/>
</dbReference>
<dbReference type="SUPFAM" id="SSF55073">
    <property type="entry name" value="Nucleotide cyclase"/>
    <property type="match status" value="1"/>
</dbReference>
<evidence type="ECO:0000259" key="6">
    <source>
        <dbReference type="PROSITE" id="PS50112"/>
    </source>
</evidence>
<feature type="domain" description="CHASE" evidence="8">
    <location>
        <begin position="144"/>
        <end position="242"/>
    </location>
</feature>
<evidence type="ECO:0000259" key="9">
    <source>
        <dbReference type="PROSITE" id="PS50883"/>
    </source>
</evidence>
<comment type="subcellular location">
    <subcellularLocation>
        <location evidence="1">Membrane</location>
    </subcellularLocation>
</comment>
<evidence type="ECO:0000313" key="11">
    <source>
        <dbReference type="EMBL" id="MFC3458298.1"/>
    </source>
</evidence>
<dbReference type="SUPFAM" id="SSF55785">
    <property type="entry name" value="PYP-like sensor domain (PAS domain)"/>
    <property type="match status" value="1"/>
</dbReference>
<dbReference type="InterPro" id="IPR052155">
    <property type="entry name" value="Biofilm_reg_signaling"/>
</dbReference>
<evidence type="ECO:0000259" key="8">
    <source>
        <dbReference type="PROSITE" id="PS50839"/>
    </source>
</evidence>
<comment type="caution">
    <text evidence="11">The sequence shown here is derived from an EMBL/GenBank/DDBJ whole genome shotgun (WGS) entry which is preliminary data.</text>
</comment>
<evidence type="ECO:0000259" key="10">
    <source>
        <dbReference type="PROSITE" id="PS50887"/>
    </source>
</evidence>
<dbReference type="PROSITE" id="PS50113">
    <property type="entry name" value="PAC"/>
    <property type="match status" value="1"/>
</dbReference>
<feature type="domain" description="PAS" evidence="6">
    <location>
        <begin position="355"/>
        <end position="428"/>
    </location>
</feature>
<evidence type="ECO:0000256" key="5">
    <source>
        <dbReference type="SAM" id="Phobius"/>
    </source>
</evidence>
<feature type="transmembrane region" description="Helical" evidence="5">
    <location>
        <begin position="306"/>
        <end position="328"/>
    </location>
</feature>
<accession>A0ABV7PJR4</accession>
<dbReference type="InterPro" id="IPR043128">
    <property type="entry name" value="Rev_trsase/Diguanyl_cyclase"/>
</dbReference>
<dbReference type="InterPro" id="IPR001633">
    <property type="entry name" value="EAL_dom"/>
</dbReference>
<dbReference type="SMART" id="SM00091">
    <property type="entry name" value="PAS"/>
    <property type="match status" value="1"/>
</dbReference>
<dbReference type="InterPro" id="IPR042240">
    <property type="entry name" value="CHASE_sf"/>
</dbReference>
<dbReference type="PROSITE" id="PS50839">
    <property type="entry name" value="CHASE"/>
    <property type="match status" value="1"/>
</dbReference>
<evidence type="ECO:0000256" key="3">
    <source>
        <dbReference type="ARBA" id="ARBA00022989"/>
    </source>
</evidence>
<reference evidence="12" key="1">
    <citation type="journal article" date="2019" name="Int. J. Syst. Evol. Microbiol.">
        <title>The Global Catalogue of Microorganisms (GCM) 10K type strain sequencing project: providing services to taxonomists for standard genome sequencing and annotation.</title>
        <authorList>
            <consortium name="The Broad Institute Genomics Platform"/>
            <consortium name="The Broad Institute Genome Sequencing Center for Infectious Disease"/>
            <person name="Wu L."/>
            <person name="Ma J."/>
        </authorList>
    </citation>
    <scope>NUCLEOTIDE SEQUENCE [LARGE SCALE GENOMIC DNA]</scope>
    <source>
        <strain evidence="12">CCM 7480</strain>
    </source>
</reference>
<dbReference type="CDD" id="cd00130">
    <property type="entry name" value="PAS"/>
    <property type="match status" value="1"/>
</dbReference>
<dbReference type="Proteomes" id="UP001595665">
    <property type="component" value="Unassembled WGS sequence"/>
</dbReference>
<dbReference type="PANTHER" id="PTHR44757:SF2">
    <property type="entry name" value="BIOFILM ARCHITECTURE MAINTENANCE PROTEIN MBAA"/>
    <property type="match status" value="1"/>
</dbReference>
<evidence type="ECO:0000313" key="12">
    <source>
        <dbReference type="Proteomes" id="UP001595665"/>
    </source>
</evidence>
<dbReference type="PROSITE" id="PS50112">
    <property type="entry name" value="PAS"/>
    <property type="match status" value="1"/>
</dbReference>
<dbReference type="Gene3D" id="3.20.20.450">
    <property type="entry name" value="EAL domain"/>
    <property type="match status" value="1"/>
</dbReference>
<dbReference type="InterPro" id="IPR006189">
    <property type="entry name" value="CHASE_dom"/>
</dbReference>
<evidence type="ECO:0000256" key="4">
    <source>
        <dbReference type="ARBA" id="ARBA00023136"/>
    </source>
</evidence>
<dbReference type="Pfam" id="PF13426">
    <property type="entry name" value="PAS_9"/>
    <property type="match status" value="1"/>
</dbReference>
<protein>
    <submittedName>
        <fullName evidence="11">EAL domain-containing protein</fullName>
    </submittedName>
</protein>
<evidence type="ECO:0000256" key="2">
    <source>
        <dbReference type="ARBA" id="ARBA00022692"/>
    </source>
</evidence>
<feature type="domain" description="GGDEF" evidence="10">
    <location>
        <begin position="515"/>
        <end position="648"/>
    </location>
</feature>
<dbReference type="PANTHER" id="PTHR44757">
    <property type="entry name" value="DIGUANYLATE CYCLASE DGCP"/>
    <property type="match status" value="1"/>
</dbReference>
<proteinExistence type="predicted"/>
<organism evidence="11 12">
    <name type="scientific">Massilia haematophila</name>
    <dbReference type="NCBI Taxonomy" id="457923"/>
    <lineage>
        <taxon>Bacteria</taxon>
        <taxon>Pseudomonadati</taxon>
        <taxon>Pseudomonadota</taxon>
        <taxon>Betaproteobacteria</taxon>
        <taxon>Burkholderiales</taxon>
        <taxon>Oxalobacteraceae</taxon>
        <taxon>Telluria group</taxon>
        <taxon>Massilia</taxon>
    </lineage>
</organism>
<name>A0ABV7PJR4_9BURK</name>
<dbReference type="InterPro" id="IPR000700">
    <property type="entry name" value="PAS-assoc_C"/>
</dbReference>
<evidence type="ECO:0000259" key="7">
    <source>
        <dbReference type="PROSITE" id="PS50113"/>
    </source>
</evidence>
<dbReference type="InterPro" id="IPR029787">
    <property type="entry name" value="Nucleotide_cyclase"/>
</dbReference>
<dbReference type="InterPro" id="IPR035919">
    <property type="entry name" value="EAL_sf"/>
</dbReference>
<dbReference type="InterPro" id="IPR000014">
    <property type="entry name" value="PAS"/>
</dbReference>
<dbReference type="Gene3D" id="3.30.450.20">
    <property type="entry name" value="PAS domain"/>
    <property type="match status" value="1"/>
</dbReference>
<dbReference type="Pfam" id="PF00563">
    <property type="entry name" value="EAL"/>
    <property type="match status" value="1"/>
</dbReference>
<keyword evidence="2 5" id="KW-0812">Transmembrane</keyword>
<feature type="domain" description="EAL" evidence="9">
    <location>
        <begin position="657"/>
        <end position="911"/>
    </location>
</feature>
<evidence type="ECO:0000256" key="1">
    <source>
        <dbReference type="ARBA" id="ARBA00004370"/>
    </source>
</evidence>
<dbReference type="SMART" id="SM01079">
    <property type="entry name" value="CHASE"/>
    <property type="match status" value="1"/>
</dbReference>
<dbReference type="CDD" id="cd01949">
    <property type="entry name" value="GGDEF"/>
    <property type="match status" value="1"/>
</dbReference>
<dbReference type="NCBIfam" id="TIGR00229">
    <property type="entry name" value="sensory_box"/>
    <property type="match status" value="1"/>
</dbReference>
<dbReference type="SMART" id="SM00267">
    <property type="entry name" value="GGDEF"/>
    <property type="match status" value="1"/>
</dbReference>
<dbReference type="SUPFAM" id="SSF141868">
    <property type="entry name" value="EAL domain-like"/>
    <property type="match status" value="1"/>
</dbReference>
<dbReference type="CDD" id="cd01948">
    <property type="entry name" value="EAL"/>
    <property type="match status" value="1"/>
</dbReference>
<dbReference type="RefSeq" id="WP_379734766.1">
    <property type="nucleotide sequence ID" value="NZ_JBHRVV010000001.1"/>
</dbReference>
<dbReference type="Gene3D" id="3.30.450.350">
    <property type="entry name" value="CHASE domain"/>
    <property type="match status" value="1"/>
</dbReference>
<dbReference type="InterPro" id="IPR000160">
    <property type="entry name" value="GGDEF_dom"/>
</dbReference>
<keyword evidence="12" id="KW-1185">Reference proteome</keyword>
<sequence>MHPATLATLLCGVAVSWLLFYFLQASEHASHDASVDRRVDARAAAVSRSFDDAAEAVRAVNLLFSSTRDVSDAQFAAFAAPLASTHPYIQALTMFHFVRGDERAAYEARRRRDWPGFEIRERRGRGFVRAAERPLYLALDKIIPVPVDHVAHGYDIWAFPPHRALVDRALASGSWTASGVVRLIEPHGGHGIVIALPLRSADSAGGQPDGVTEVVVNVADLVEQNLLRASLLRHGDVELALFGRADGEAGGKGAMLEVARFGSAFPGERPWWTGLAGSHMVERKRRFDVYGQPWELHARTREPASLHAGSIALLVVSLAFSLALTSYVQASVSSRRRVEQLVDLRTADLRRASETMRLYFRAIESSANAVVLVDARGEGYPIEYVNPAFERMRGYRAAELVGKPLEDLIDTLPEQAAVYELQNSMRKEREGHALLRLRRKDGSELFAEVYVAPVLDERGRVEHFVITEYDVTTTKQYEAQLEHRARYDTLTGLPNRVLLGDRIERAIAYARQHGQALWVVALDLDQFKYVNDSLGHPAGDRLLKLAGQRICTAVGPTDTAARTGGDEFVLLLVDRAGADQAAATVGDVLHAVGQPFEHEGQRIHVGCSAGIASFPADGEDAETLVKHAEIAMYGAKEAGRNTLRFYLPGMNERVLDRLALAEALRDALRDGQFELHYQPQLALASGQVAGMEALIRWRHPELGMLGPDRVIALAEDTGLIVPIGAWALRRACLQAAAWQRAGHGPLRVAVNLSSRQFREPGLAELVRATLDETGLPPSCLELELTESLVMDDVELAIATMHELKAMGVQLAIDDFGAGYSSLAYLQRFPIDVLKIDRSFVRDIETDAGSAAMVSAIVSLSHDLGMRVIAEGVETAPQRDFLRERGCDEIQGYLFSRPLPAAGFERLLHEASARV</sequence>